<protein>
    <submittedName>
        <fullName evidence="8">Trypsin-like serine protease</fullName>
    </submittedName>
</protein>
<dbReference type="InterPro" id="IPR043504">
    <property type="entry name" value="Peptidase_S1_PA_chymotrypsin"/>
</dbReference>
<dbReference type="Proteomes" id="UP000095751">
    <property type="component" value="Unassembled WGS sequence"/>
</dbReference>
<sequence length="471" mass="52849">MATNNNFCHQHLLLLLVVIVLVIQVVSADDNDSHNTPRQNINNNSSLRHGRRDESSEVEAEGEADVDEPDQKLKESLLRPEKQTRIINGNQVKELRYPYFALLTSDQISTEKFRCGAVVIGPRLVLSVAHCDVFDLDQMSFQIGAYKNLTDGRTVKINSKTIHPQYNETEFLNDIVLYQLEANMDLPYYIELDRNSDGKTNGLKKEVVNYDINSSNDEDDKNGTNGNNKLVVIGFGDINPNDTITELPNSLYKVEVTYVDNKQCDIEHGNNNEITDGMLCAGGDGYDSSFGDSGGPLIKQQQQQQQQDTDDDAIDEDAIDADTDDILIGLVSWGRTMNEPGVYVRISYYYTWIRTIVCDQYLDDAPDYFECQTPLPTKEPTNPPRLFDGFKAPTTSKEPPTKVPTKEPTNPPLILDGFIMNNNDNNNNNTGATETTTTTTKTTEVPTNPYRIPDGFKQSYYNTLISNKSNP</sequence>
<feature type="domain" description="Peptidase S1" evidence="7">
    <location>
        <begin position="86"/>
        <end position="358"/>
    </location>
</feature>
<accession>A0A1E7F9U0</accession>
<dbReference type="EMBL" id="KV784360">
    <property type="protein sequence ID" value="OEU14941.1"/>
    <property type="molecule type" value="Genomic_DNA"/>
</dbReference>
<dbReference type="InterPro" id="IPR009003">
    <property type="entry name" value="Peptidase_S1_PA"/>
</dbReference>
<reference evidence="8 9" key="1">
    <citation type="submission" date="2016-09" db="EMBL/GenBank/DDBJ databases">
        <title>Extensive genetic diversity and differential bi-allelic expression allows diatom success in the polar Southern Ocean.</title>
        <authorList>
            <consortium name="DOE Joint Genome Institute"/>
            <person name="Mock T."/>
            <person name="Otillar R.P."/>
            <person name="Strauss J."/>
            <person name="Dupont C."/>
            <person name="Frickenhaus S."/>
            <person name="Maumus F."/>
            <person name="Mcmullan M."/>
            <person name="Sanges R."/>
            <person name="Schmutz J."/>
            <person name="Toseland A."/>
            <person name="Valas R."/>
            <person name="Veluchamy A."/>
            <person name="Ward B.J."/>
            <person name="Allen A."/>
            <person name="Barry K."/>
            <person name="Falciatore A."/>
            <person name="Ferrante M."/>
            <person name="Fortunato A.E."/>
            <person name="Gloeckner G."/>
            <person name="Gruber A."/>
            <person name="Hipkin R."/>
            <person name="Janech M."/>
            <person name="Kroth P."/>
            <person name="Leese F."/>
            <person name="Lindquist E."/>
            <person name="Lyon B.R."/>
            <person name="Martin J."/>
            <person name="Mayer C."/>
            <person name="Parker M."/>
            <person name="Quesneville H."/>
            <person name="Raymond J."/>
            <person name="Uhlig C."/>
            <person name="Valentin K.U."/>
            <person name="Worden A.Z."/>
            <person name="Armbrust E.V."/>
            <person name="Bowler C."/>
            <person name="Green B."/>
            <person name="Moulton V."/>
            <person name="Van Oosterhout C."/>
            <person name="Grigoriev I."/>
        </authorList>
    </citation>
    <scope>NUCLEOTIDE SEQUENCE [LARGE SCALE GENOMIC DNA]</scope>
    <source>
        <strain evidence="8 9">CCMP1102</strain>
    </source>
</reference>
<gene>
    <name evidence="8" type="ORF">FRACYDRAFT_241501</name>
</gene>
<feature type="region of interest" description="Disordered" evidence="5">
    <location>
        <begin position="291"/>
        <end position="312"/>
    </location>
</feature>
<keyword evidence="6" id="KW-0732">Signal</keyword>
<dbReference type="PROSITE" id="PS50240">
    <property type="entry name" value="TRYPSIN_DOM"/>
    <property type="match status" value="1"/>
</dbReference>
<dbReference type="InterPro" id="IPR050430">
    <property type="entry name" value="Peptidase_S1"/>
</dbReference>
<dbReference type="InterPro" id="IPR033116">
    <property type="entry name" value="TRYPSIN_SER"/>
</dbReference>
<keyword evidence="3" id="KW-1015">Disulfide bond</keyword>
<evidence type="ECO:0000259" key="7">
    <source>
        <dbReference type="PROSITE" id="PS50240"/>
    </source>
</evidence>
<evidence type="ECO:0000256" key="3">
    <source>
        <dbReference type="ARBA" id="ARBA00023157"/>
    </source>
</evidence>
<dbReference type="OrthoDB" id="5565075at2759"/>
<dbReference type="PANTHER" id="PTHR24276:SF98">
    <property type="entry name" value="FI18310P1-RELATED"/>
    <property type="match status" value="1"/>
</dbReference>
<dbReference type="PROSITE" id="PS00135">
    <property type="entry name" value="TRYPSIN_SER"/>
    <property type="match status" value="1"/>
</dbReference>
<dbReference type="SMART" id="SM00020">
    <property type="entry name" value="Tryp_SPc"/>
    <property type="match status" value="1"/>
</dbReference>
<keyword evidence="4" id="KW-0325">Glycoprotein</keyword>
<evidence type="ECO:0000256" key="5">
    <source>
        <dbReference type="SAM" id="MobiDB-lite"/>
    </source>
</evidence>
<dbReference type="Gene3D" id="2.40.10.10">
    <property type="entry name" value="Trypsin-like serine proteases"/>
    <property type="match status" value="2"/>
</dbReference>
<evidence type="ECO:0000256" key="4">
    <source>
        <dbReference type="ARBA" id="ARBA00023180"/>
    </source>
</evidence>
<keyword evidence="2" id="KW-0843">Virulence</keyword>
<evidence type="ECO:0000313" key="9">
    <source>
        <dbReference type="Proteomes" id="UP000095751"/>
    </source>
</evidence>
<keyword evidence="9" id="KW-1185">Reference proteome</keyword>
<keyword evidence="8" id="KW-0645">Protease</keyword>
<dbReference type="InParanoid" id="A0A1E7F9U0"/>
<evidence type="ECO:0000313" key="8">
    <source>
        <dbReference type="EMBL" id="OEU14941.1"/>
    </source>
</evidence>
<dbReference type="Pfam" id="PF00089">
    <property type="entry name" value="Trypsin"/>
    <property type="match status" value="1"/>
</dbReference>
<comment type="similarity">
    <text evidence="1">Belongs to the peptidase S1 family.</text>
</comment>
<feature type="region of interest" description="Disordered" evidence="5">
    <location>
        <begin position="390"/>
        <end position="409"/>
    </location>
</feature>
<feature type="signal peptide" evidence="6">
    <location>
        <begin position="1"/>
        <end position="28"/>
    </location>
</feature>
<evidence type="ECO:0000256" key="6">
    <source>
        <dbReference type="SAM" id="SignalP"/>
    </source>
</evidence>
<dbReference type="GO" id="GO:0004252">
    <property type="term" value="F:serine-type endopeptidase activity"/>
    <property type="evidence" value="ECO:0007669"/>
    <property type="project" value="InterPro"/>
</dbReference>
<dbReference type="KEGG" id="fcy:FRACYDRAFT_241501"/>
<feature type="region of interest" description="Disordered" evidence="5">
    <location>
        <begin position="32"/>
        <end position="70"/>
    </location>
</feature>
<organism evidence="8 9">
    <name type="scientific">Fragilariopsis cylindrus CCMP1102</name>
    <dbReference type="NCBI Taxonomy" id="635003"/>
    <lineage>
        <taxon>Eukaryota</taxon>
        <taxon>Sar</taxon>
        <taxon>Stramenopiles</taxon>
        <taxon>Ochrophyta</taxon>
        <taxon>Bacillariophyta</taxon>
        <taxon>Bacillariophyceae</taxon>
        <taxon>Bacillariophycidae</taxon>
        <taxon>Bacillariales</taxon>
        <taxon>Bacillariaceae</taxon>
        <taxon>Fragilariopsis</taxon>
    </lineage>
</organism>
<evidence type="ECO:0000256" key="2">
    <source>
        <dbReference type="ARBA" id="ARBA00023026"/>
    </source>
</evidence>
<name>A0A1E7F9U0_9STRA</name>
<dbReference type="InterPro" id="IPR001254">
    <property type="entry name" value="Trypsin_dom"/>
</dbReference>
<dbReference type="AlphaFoldDB" id="A0A1E7F9U0"/>
<evidence type="ECO:0000256" key="1">
    <source>
        <dbReference type="ARBA" id="ARBA00007664"/>
    </source>
</evidence>
<keyword evidence="8" id="KW-0378">Hydrolase</keyword>
<dbReference type="InterPro" id="IPR001314">
    <property type="entry name" value="Peptidase_S1A"/>
</dbReference>
<feature type="chain" id="PRO_5009192849" evidence="6">
    <location>
        <begin position="29"/>
        <end position="471"/>
    </location>
</feature>
<dbReference type="PANTHER" id="PTHR24276">
    <property type="entry name" value="POLYSERASE-RELATED"/>
    <property type="match status" value="1"/>
</dbReference>
<dbReference type="SUPFAM" id="SSF50494">
    <property type="entry name" value="Trypsin-like serine proteases"/>
    <property type="match status" value="1"/>
</dbReference>
<dbReference type="PRINTS" id="PR00722">
    <property type="entry name" value="CHYMOTRYPSIN"/>
</dbReference>
<proteinExistence type="inferred from homology"/>
<feature type="compositionally biased region" description="Polar residues" evidence="5">
    <location>
        <begin position="34"/>
        <end position="47"/>
    </location>
</feature>
<dbReference type="CDD" id="cd00190">
    <property type="entry name" value="Tryp_SPc"/>
    <property type="match status" value="1"/>
</dbReference>
<feature type="compositionally biased region" description="Acidic residues" evidence="5">
    <location>
        <begin position="56"/>
        <end position="68"/>
    </location>
</feature>
<dbReference type="GO" id="GO:0006508">
    <property type="term" value="P:proteolysis"/>
    <property type="evidence" value="ECO:0007669"/>
    <property type="project" value="UniProtKB-KW"/>
</dbReference>
<feature type="region of interest" description="Disordered" evidence="5">
    <location>
        <begin position="423"/>
        <end position="448"/>
    </location>
</feature>